<dbReference type="PANTHER" id="PTHR33112:SF16">
    <property type="entry name" value="HETEROKARYON INCOMPATIBILITY DOMAIN-CONTAINING PROTEIN"/>
    <property type="match status" value="1"/>
</dbReference>
<dbReference type="PANTHER" id="PTHR33112">
    <property type="entry name" value="DOMAIN PROTEIN, PUTATIVE-RELATED"/>
    <property type="match status" value="1"/>
</dbReference>
<dbReference type="Proteomes" id="UP000028524">
    <property type="component" value="Unassembled WGS sequence"/>
</dbReference>
<feature type="domain" description="Heterokaryon incompatibility" evidence="1">
    <location>
        <begin position="190"/>
        <end position="343"/>
    </location>
</feature>
<gene>
    <name evidence="2" type="ORF">S40285_08576</name>
</gene>
<dbReference type="Pfam" id="PF06985">
    <property type="entry name" value="HET"/>
    <property type="match status" value="1"/>
</dbReference>
<dbReference type="HOGENOM" id="CLU_002639_2_12_1"/>
<dbReference type="STRING" id="1283841.A0A084QAY0"/>
<proteinExistence type="predicted"/>
<evidence type="ECO:0000313" key="3">
    <source>
        <dbReference type="Proteomes" id="UP000028524"/>
    </source>
</evidence>
<evidence type="ECO:0000259" key="1">
    <source>
        <dbReference type="Pfam" id="PF06985"/>
    </source>
</evidence>
<organism evidence="2 3">
    <name type="scientific">Stachybotrys chlorohalonatus (strain IBT 40285)</name>
    <dbReference type="NCBI Taxonomy" id="1283841"/>
    <lineage>
        <taxon>Eukaryota</taxon>
        <taxon>Fungi</taxon>
        <taxon>Dikarya</taxon>
        <taxon>Ascomycota</taxon>
        <taxon>Pezizomycotina</taxon>
        <taxon>Sordariomycetes</taxon>
        <taxon>Hypocreomycetidae</taxon>
        <taxon>Hypocreales</taxon>
        <taxon>Stachybotryaceae</taxon>
        <taxon>Stachybotrys</taxon>
    </lineage>
</organism>
<dbReference type="EMBL" id="KL660869">
    <property type="protein sequence ID" value="KFA61115.1"/>
    <property type="molecule type" value="Genomic_DNA"/>
</dbReference>
<evidence type="ECO:0000313" key="2">
    <source>
        <dbReference type="EMBL" id="KFA61115.1"/>
    </source>
</evidence>
<protein>
    <recommendedName>
        <fullName evidence="1">Heterokaryon incompatibility domain-containing protein</fullName>
    </recommendedName>
</protein>
<reference evidence="2 3" key="1">
    <citation type="journal article" date="2014" name="BMC Genomics">
        <title>Comparative genome sequencing reveals chemotype-specific gene clusters in the toxigenic black mold Stachybotrys.</title>
        <authorList>
            <person name="Semeiks J."/>
            <person name="Borek D."/>
            <person name="Otwinowski Z."/>
            <person name="Grishin N.V."/>
        </authorList>
    </citation>
    <scope>NUCLEOTIDE SEQUENCE [LARGE SCALE GENOMIC DNA]</scope>
    <source>
        <strain evidence="2 3">IBT 40285</strain>
    </source>
</reference>
<dbReference type="InterPro" id="IPR010730">
    <property type="entry name" value="HET"/>
</dbReference>
<accession>A0A084QAY0</accession>
<name>A0A084QAY0_STAC4</name>
<dbReference type="InParanoid" id="A0A084QAY0"/>
<sequence>MLCAVCERLDLADLRDWEGDMQDVPHHKSLAELKKNAKSCDLCQIILNGFVEKLDKDDVDQTVWEAPDAQIIWRGRAFVDDDADWEPTGLYMITVRCDKAGPRGRIRLTPYVDMSATSQRVVPPELVMGRAVRPAEESLGVLREWMAKCAAEHSGCCPNSTPLPTRVVDVGDSHGIVPRLKMSDGEVGAYITLSHCWGKTPEKVTRTTTETLEKHLQAIPMSTLPKTFREAIEVARAVGVRYLWIDSLCIVQDDGLDWQRESAVMGDIYHNSFLTIAASGSPDSGGGCFLYRNSGNHPTIKCSIPDETTGEKIQGRVHLRRKIKNFEELATSVLHSRAWVLQERFLSPRIVHFDTDQMLWECRESRWSQDEIPSEAYSLSSNKLWNEQFNFTDLEDRPDFEWDWYAVIENFTKRGITKSFDKLPALSGLAKILESKLTGRYVGGLWERYLPFGLLWHRHNEWLTLPEAGYRAPSWSWAALDGHIGMISQAEVDTGIAPKVVCIRDIEATVSPSTLDPRGQLQGGSVILTGPLKMADPRDSEDTMKTEEELEREITVTGWKSPIKEWLRDRGEIVGMATYDRQSSTKSGEPVYCLQISSKPNIRQKWYGILLNRSVEENVYTRVGMCEGWLDRPGQVNAEVTWFDDAIMTRLTII</sequence>
<dbReference type="OMA" id="LWECRES"/>
<dbReference type="OrthoDB" id="5362512at2759"/>
<keyword evidence="3" id="KW-1185">Reference proteome</keyword>
<dbReference type="AlphaFoldDB" id="A0A084QAY0"/>